<evidence type="ECO:0008006" key="6">
    <source>
        <dbReference type="Google" id="ProtNLM"/>
    </source>
</evidence>
<feature type="chain" id="PRO_5028867406" description="Mid2 domain-containing protein" evidence="3">
    <location>
        <begin position="23"/>
        <end position="292"/>
    </location>
</feature>
<comment type="caution">
    <text evidence="4">The sequence shown here is derived from an EMBL/GenBank/DDBJ whole genome shotgun (WGS) entry which is preliminary data.</text>
</comment>
<evidence type="ECO:0000256" key="3">
    <source>
        <dbReference type="SAM" id="SignalP"/>
    </source>
</evidence>
<dbReference type="AlphaFoldDB" id="A0A7C8M6A3"/>
<feature type="transmembrane region" description="Helical" evidence="2">
    <location>
        <begin position="198"/>
        <end position="219"/>
    </location>
</feature>
<feature type="region of interest" description="Disordered" evidence="1">
    <location>
        <begin position="153"/>
        <end position="190"/>
    </location>
</feature>
<keyword evidence="2" id="KW-0472">Membrane</keyword>
<evidence type="ECO:0000313" key="4">
    <source>
        <dbReference type="EMBL" id="KAF2864942.1"/>
    </source>
</evidence>
<accession>A0A7C8M6A3</accession>
<reference evidence="4 5" key="1">
    <citation type="submission" date="2020-01" db="EMBL/GenBank/DDBJ databases">
        <authorList>
            <consortium name="DOE Joint Genome Institute"/>
            <person name="Haridas S."/>
            <person name="Albert R."/>
            <person name="Binder M."/>
            <person name="Bloem J."/>
            <person name="Labutti K."/>
            <person name="Salamov A."/>
            <person name="Andreopoulos B."/>
            <person name="Baker S.E."/>
            <person name="Barry K."/>
            <person name="Bills G."/>
            <person name="Bluhm B.H."/>
            <person name="Cannon C."/>
            <person name="Castanera R."/>
            <person name="Culley D.E."/>
            <person name="Daum C."/>
            <person name="Ezra D."/>
            <person name="Gonzalez J.B."/>
            <person name="Henrissat B."/>
            <person name="Kuo A."/>
            <person name="Liang C."/>
            <person name="Lipzen A."/>
            <person name="Lutzoni F."/>
            <person name="Magnuson J."/>
            <person name="Mondo S."/>
            <person name="Nolan M."/>
            <person name="Ohm R."/>
            <person name="Pangilinan J."/>
            <person name="Park H.-J.H."/>
            <person name="Ramirez L."/>
            <person name="Alfaro M."/>
            <person name="Sun H."/>
            <person name="Tritt A."/>
            <person name="Yoshinaga Y."/>
            <person name="Zwiers L.-H.L."/>
            <person name="Turgeon B.G."/>
            <person name="Goodwin S.B."/>
            <person name="Spatafora J.W."/>
            <person name="Crous P.W."/>
            <person name="Grigoriev I.V."/>
        </authorList>
    </citation>
    <scope>NUCLEOTIDE SEQUENCE [LARGE SCALE GENOMIC DNA]</scope>
    <source>
        <strain evidence="4 5">CBS 611.86</strain>
    </source>
</reference>
<protein>
    <recommendedName>
        <fullName evidence="6">Mid2 domain-containing protein</fullName>
    </recommendedName>
</protein>
<evidence type="ECO:0000313" key="5">
    <source>
        <dbReference type="Proteomes" id="UP000481861"/>
    </source>
</evidence>
<name>A0A7C8M6A3_9PLEO</name>
<feature type="signal peptide" evidence="3">
    <location>
        <begin position="1"/>
        <end position="22"/>
    </location>
</feature>
<evidence type="ECO:0000256" key="1">
    <source>
        <dbReference type="SAM" id="MobiDB-lite"/>
    </source>
</evidence>
<proteinExistence type="predicted"/>
<keyword evidence="2" id="KW-0812">Transmembrane</keyword>
<dbReference type="Proteomes" id="UP000481861">
    <property type="component" value="Unassembled WGS sequence"/>
</dbReference>
<dbReference type="OrthoDB" id="5215637at2759"/>
<feature type="compositionally biased region" description="Low complexity" evidence="1">
    <location>
        <begin position="153"/>
        <end position="181"/>
    </location>
</feature>
<sequence length="292" mass="29859">MYPSTLLPTVILLSSLLASCRADCYWRNGTKNPSSSYKPCSRDSSDPLSKICCADWDSCLPNGICKGVSNEESKDVYWRESCTESDWGAGGCQELCSNESSQIGTDIVVTPCDGSGSSTTWCCGDGADCCSPGSSNPRYTIAAIFGNAVPTPSASSSSSAPSASTQTRASTTESPSSTTSTAPPPASANSGLSTGAKAGIGVGAALGAIALIGLGIFVAKALHWKKKSSTSAVPATAEPYQAQPLMVDHYGQGPPGWVSPPGYYGKPAMAAPVPVYEAQGTSPTELSGNRNV</sequence>
<dbReference type="EMBL" id="JAADJZ010000038">
    <property type="protein sequence ID" value="KAF2864942.1"/>
    <property type="molecule type" value="Genomic_DNA"/>
</dbReference>
<keyword evidence="5" id="KW-1185">Reference proteome</keyword>
<keyword evidence="2" id="KW-1133">Transmembrane helix</keyword>
<organism evidence="4 5">
    <name type="scientific">Massariosphaeria phaeospora</name>
    <dbReference type="NCBI Taxonomy" id="100035"/>
    <lineage>
        <taxon>Eukaryota</taxon>
        <taxon>Fungi</taxon>
        <taxon>Dikarya</taxon>
        <taxon>Ascomycota</taxon>
        <taxon>Pezizomycotina</taxon>
        <taxon>Dothideomycetes</taxon>
        <taxon>Pleosporomycetidae</taxon>
        <taxon>Pleosporales</taxon>
        <taxon>Pleosporales incertae sedis</taxon>
        <taxon>Massariosphaeria</taxon>
    </lineage>
</organism>
<gene>
    <name evidence="4" type="ORF">BDV95DRAFT_613096</name>
</gene>
<keyword evidence="3" id="KW-0732">Signal</keyword>
<evidence type="ECO:0000256" key="2">
    <source>
        <dbReference type="SAM" id="Phobius"/>
    </source>
</evidence>